<organism evidence="3 4">
    <name type="scientific">Biostraticola tofi</name>
    <dbReference type="NCBI Taxonomy" id="466109"/>
    <lineage>
        <taxon>Bacteria</taxon>
        <taxon>Pseudomonadati</taxon>
        <taxon>Pseudomonadota</taxon>
        <taxon>Gammaproteobacteria</taxon>
        <taxon>Enterobacterales</taxon>
        <taxon>Bruguierivoracaceae</taxon>
        <taxon>Biostraticola</taxon>
    </lineage>
</organism>
<dbReference type="EMBL" id="SMCR01000005">
    <property type="protein sequence ID" value="TCV95646.1"/>
    <property type="molecule type" value="Genomic_DNA"/>
</dbReference>
<dbReference type="InterPro" id="IPR036527">
    <property type="entry name" value="SCP2_sterol-bd_dom_sf"/>
</dbReference>
<gene>
    <name evidence="1" type="primary">ubiJ</name>
    <name evidence="3" type="ORF">EDC52_105249</name>
</gene>
<comment type="subcellular location">
    <subcellularLocation>
        <location evidence="1">Cytoplasm</location>
    </subcellularLocation>
</comment>
<feature type="domain" description="SCP2" evidence="2">
    <location>
        <begin position="15"/>
        <end position="113"/>
    </location>
</feature>
<dbReference type="GO" id="GO:0006744">
    <property type="term" value="P:ubiquinone biosynthetic process"/>
    <property type="evidence" value="ECO:0007669"/>
    <property type="project" value="UniProtKB-UniRule"/>
</dbReference>
<dbReference type="InterPro" id="IPR038989">
    <property type="entry name" value="UbiJ"/>
</dbReference>
<reference evidence="3 4" key="1">
    <citation type="submission" date="2019-03" db="EMBL/GenBank/DDBJ databases">
        <title>Genomic Encyclopedia of Type Strains, Phase IV (KMG-IV): sequencing the most valuable type-strain genomes for metagenomic binning, comparative biology and taxonomic classification.</title>
        <authorList>
            <person name="Goeker M."/>
        </authorList>
    </citation>
    <scope>NUCLEOTIDE SEQUENCE [LARGE SCALE GENOMIC DNA]</scope>
    <source>
        <strain evidence="3 4">DSM 19580</strain>
    </source>
</reference>
<dbReference type="Pfam" id="PF02036">
    <property type="entry name" value="SCP2"/>
    <property type="match status" value="1"/>
</dbReference>
<dbReference type="Proteomes" id="UP000295719">
    <property type="component" value="Unassembled WGS sequence"/>
</dbReference>
<dbReference type="SUPFAM" id="SSF55718">
    <property type="entry name" value="SCP-like"/>
    <property type="match status" value="1"/>
</dbReference>
<keyword evidence="1" id="KW-0963">Cytoplasm</keyword>
<evidence type="ECO:0000259" key="2">
    <source>
        <dbReference type="Pfam" id="PF02036"/>
    </source>
</evidence>
<dbReference type="PANTHER" id="PTHR38693:SF1">
    <property type="entry name" value="UBIQUINONE BIOSYNTHESIS ACCESSORY FACTOR UBIJ"/>
    <property type="match status" value="1"/>
</dbReference>
<accession>A0A4R3YT86</accession>
<sequence length="202" mass="22269">MLVMPLITAALETGLNRLLYPDTAMKPARQRLKGKVLRIEMAELDNPVILVFGDAQLDVLTVWDDQADCTVKTHLGALPALSDRQNLPLLIKNGSLDVSGDLQVVQQFVTLLDMAEADPADLLAPYLGDIVAEGLTQSVRSRLTGLKRRVAGQQDWLAQSITEEWRLAPSALEQAWFAEEVDNLSQKEASLAVRLKKLEASR</sequence>
<name>A0A4R3YT86_9GAMM</name>
<dbReference type="RefSeq" id="WP_131865742.1">
    <property type="nucleotide sequence ID" value="NZ_SMCR01000005.1"/>
</dbReference>
<dbReference type="GO" id="GO:0005737">
    <property type="term" value="C:cytoplasm"/>
    <property type="evidence" value="ECO:0007669"/>
    <property type="project" value="UniProtKB-SubCell"/>
</dbReference>
<dbReference type="PANTHER" id="PTHR38693">
    <property type="entry name" value="UBIQUINONE BIOSYNTHESIS PROTEIN UBIJ"/>
    <property type="match status" value="1"/>
</dbReference>
<comment type="pathway">
    <text evidence="1">Cofactor biosynthesis; ubiquinone biosynthesis.</text>
</comment>
<keyword evidence="4" id="KW-1185">Reference proteome</keyword>
<evidence type="ECO:0000313" key="4">
    <source>
        <dbReference type="Proteomes" id="UP000295719"/>
    </source>
</evidence>
<evidence type="ECO:0000313" key="3">
    <source>
        <dbReference type="EMBL" id="TCV95646.1"/>
    </source>
</evidence>
<proteinExistence type="inferred from homology"/>
<comment type="caution">
    <text evidence="3">The sequence shown here is derived from an EMBL/GenBank/DDBJ whole genome shotgun (WGS) entry which is preliminary data.</text>
</comment>
<comment type="function">
    <text evidence="1">Required for ubiquinone (coenzyme Q) biosynthesis. Binds hydrophobic ubiquinone biosynthetic intermediates via its SCP2 domain and is essential for the stability of the Ubi complex. May constitute a docking platform where Ubi enzymes assemble and access their SCP2-bound polyprenyl substrates.</text>
</comment>
<protein>
    <recommendedName>
        <fullName evidence="1">Ubiquinone biosynthesis accessory factor UbiJ</fullName>
    </recommendedName>
</protein>
<dbReference type="OrthoDB" id="5801225at2"/>
<dbReference type="InterPro" id="IPR003033">
    <property type="entry name" value="SCP2_sterol-bd_dom"/>
</dbReference>
<dbReference type="HAMAP" id="MF_02215">
    <property type="entry name" value="UbiJ"/>
    <property type="match status" value="1"/>
</dbReference>
<keyword evidence="3" id="KW-0830">Ubiquinone</keyword>
<dbReference type="UniPathway" id="UPA00232"/>
<keyword evidence="1" id="KW-0831">Ubiquinone biosynthesis</keyword>
<comment type="similarity">
    <text evidence="1">Belongs to the UbiJ family.</text>
</comment>
<evidence type="ECO:0000256" key="1">
    <source>
        <dbReference type="HAMAP-Rule" id="MF_02215"/>
    </source>
</evidence>
<dbReference type="AlphaFoldDB" id="A0A4R3YT86"/>